<reference evidence="3" key="1">
    <citation type="submission" date="2009-08" db="EMBL/GenBank/DDBJ databases">
        <title>The complete genome of Chitinophaga pinensis DSM 2588.</title>
        <authorList>
            <consortium name="US DOE Joint Genome Institute (JGI-PGF)"/>
            <person name="Lucas S."/>
            <person name="Copeland A."/>
            <person name="Lapidus A."/>
            <person name="Glavina del Rio T."/>
            <person name="Dalin E."/>
            <person name="Tice H."/>
            <person name="Bruce D."/>
            <person name="Goodwin L."/>
            <person name="Pitluck S."/>
            <person name="Kyrpides N."/>
            <person name="Mavromatis K."/>
            <person name="Ivanova N."/>
            <person name="Mikhailova N."/>
            <person name="Sims D."/>
            <person name="Meinche L."/>
            <person name="Brettin T."/>
            <person name="Detter J.C."/>
            <person name="Han C."/>
            <person name="Larimer F."/>
            <person name="Land M."/>
            <person name="Hauser L."/>
            <person name="Markowitz V."/>
            <person name="Cheng J.-F."/>
            <person name="Hugenholtz P."/>
            <person name="Woyke T."/>
            <person name="Wu D."/>
            <person name="Spring S."/>
            <person name="Klenk H.-P."/>
            <person name="Eisen J.A."/>
        </authorList>
    </citation>
    <scope>NUCLEOTIDE SEQUENCE [LARGE SCALE GENOMIC DNA]</scope>
    <source>
        <strain evidence="3">ATCC 43595 / DSM 2588 / LMG 13176 / NBRC 15968 / NCIMB 11800 / UQM 2034</strain>
    </source>
</reference>
<name>A0A979G608_CHIPD</name>
<gene>
    <name evidence="2" type="ordered locus">Cpin_3866</name>
</gene>
<feature type="transmembrane region" description="Helical" evidence="1">
    <location>
        <begin position="37"/>
        <end position="57"/>
    </location>
</feature>
<accession>A0A979G608</accession>
<evidence type="ECO:0000313" key="3">
    <source>
        <dbReference type="Proteomes" id="UP000002215"/>
    </source>
</evidence>
<reference evidence="2 3" key="2">
    <citation type="journal article" date="2010" name="Stand. Genomic Sci.">
        <title>Complete genome sequence of Chitinophaga pinensis type strain (UQM 2034).</title>
        <authorList>
            <person name="Glavina Del Rio T."/>
            <person name="Abt B."/>
            <person name="Spring S."/>
            <person name="Lapidus A."/>
            <person name="Nolan M."/>
            <person name="Tice H."/>
            <person name="Copeland A."/>
            <person name="Cheng J.F."/>
            <person name="Chen F."/>
            <person name="Bruce D."/>
            <person name="Goodwin L."/>
            <person name="Pitluck S."/>
            <person name="Ivanova N."/>
            <person name="Mavromatis K."/>
            <person name="Mikhailova N."/>
            <person name="Pati A."/>
            <person name="Chen A."/>
            <person name="Palaniappan K."/>
            <person name="Land M."/>
            <person name="Hauser L."/>
            <person name="Chang Y.J."/>
            <person name="Jeffries C.D."/>
            <person name="Chain P."/>
            <person name="Saunders E."/>
            <person name="Detter J.C."/>
            <person name="Brettin T."/>
            <person name="Rohde M."/>
            <person name="Goker M."/>
            <person name="Bristow J."/>
            <person name="Eisen J.A."/>
            <person name="Markowitz V."/>
            <person name="Hugenholtz P."/>
            <person name="Kyrpides N.C."/>
            <person name="Klenk H.P."/>
            <person name="Lucas S."/>
        </authorList>
    </citation>
    <scope>NUCLEOTIDE SEQUENCE [LARGE SCALE GENOMIC DNA]</scope>
    <source>
        <strain evidence="3">ATCC 43595 / DSM 2588 / LMG 13176 / NBRC 15968 / NCIMB 11800 / UQM 2034</strain>
    </source>
</reference>
<dbReference type="KEGG" id="cpi:Cpin_3866"/>
<dbReference type="EMBL" id="CP001699">
    <property type="protein sequence ID" value="ACU61328.1"/>
    <property type="molecule type" value="Genomic_DNA"/>
</dbReference>
<protein>
    <submittedName>
        <fullName evidence="2">Uncharacterized protein</fullName>
    </submittedName>
</protein>
<keyword evidence="1" id="KW-0472">Membrane</keyword>
<evidence type="ECO:0000256" key="1">
    <source>
        <dbReference type="SAM" id="Phobius"/>
    </source>
</evidence>
<keyword evidence="1" id="KW-1133">Transmembrane helix</keyword>
<proteinExistence type="predicted"/>
<organism evidence="2 3">
    <name type="scientific">Chitinophaga pinensis (strain ATCC 43595 / DSM 2588 / LMG 13176 / NBRC 15968 / NCIMB 11800 / UQM 2034)</name>
    <dbReference type="NCBI Taxonomy" id="485918"/>
    <lineage>
        <taxon>Bacteria</taxon>
        <taxon>Pseudomonadati</taxon>
        <taxon>Bacteroidota</taxon>
        <taxon>Chitinophagia</taxon>
        <taxon>Chitinophagales</taxon>
        <taxon>Chitinophagaceae</taxon>
        <taxon>Chitinophaga</taxon>
    </lineage>
</organism>
<dbReference type="AlphaFoldDB" id="A0A979G608"/>
<keyword evidence="1" id="KW-0812">Transmembrane</keyword>
<dbReference type="Proteomes" id="UP000002215">
    <property type="component" value="Chromosome"/>
</dbReference>
<evidence type="ECO:0000313" key="2">
    <source>
        <dbReference type="EMBL" id="ACU61328.1"/>
    </source>
</evidence>
<feature type="transmembrane region" description="Helical" evidence="1">
    <location>
        <begin position="12"/>
        <end position="31"/>
    </location>
</feature>
<sequence>MITLLSLLKTAPLVVGAFVTVVTLIAILAPWGKLVKFMALTILIGLVCVVLFFEHIWKSFCRWMRKPEPWYDEFDKWMTENSRL</sequence>